<accession>A0A6A6T9W1</accession>
<dbReference type="EMBL" id="MU004341">
    <property type="protein sequence ID" value="KAF2656031.1"/>
    <property type="molecule type" value="Genomic_DNA"/>
</dbReference>
<evidence type="ECO:0000313" key="3">
    <source>
        <dbReference type="Proteomes" id="UP000799324"/>
    </source>
</evidence>
<dbReference type="AlphaFoldDB" id="A0A6A6T9W1"/>
<protein>
    <recommendedName>
        <fullName evidence="4">F-box domain-containing protein</fullName>
    </recommendedName>
</protein>
<dbReference type="Proteomes" id="UP000799324">
    <property type="component" value="Unassembled WGS sequence"/>
</dbReference>
<feature type="compositionally biased region" description="Acidic residues" evidence="1">
    <location>
        <begin position="634"/>
        <end position="647"/>
    </location>
</feature>
<proteinExistence type="predicted"/>
<organism evidence="2 3">
    <name type="scientific">Lophiostoma macrostomum CBS 122681</name>
    <dbReference type="NCBI Taxonomy" id="1314788"/>
    <lineage>
        <taxon>Eukaryota</taxon>
        <taxon>Fungi</taxon>
        <taxon>Dikarya</taxon>
        <taxon>Ascomycota</taxon>
        <taxon>Pezizomycotina</taxon>
        <taxon>Dothideomycetes</taxon>
        <taxon>Pleosporomycetidae</taxon>
        <taxon>Pleosporales</taxon>
        <taxon>Lophiostomataceae</taxon>
        <taxon>Lophiostoma</taxon>
    </lineage>
</organism>
<reference evidence="2" key="1">
    <citation type="journal article" date="2020" name="Stud. Mycol.">
        <title>101 Dothideomycetes genomes: a test case for predicting lifestyles and emergence of pathogens.</title>
        <authorList>
            <person name="Haridas S."/>
            <person name="Albert R."/>
            <person name="Binder M."/>
            <person name="Bloem J."/>
            <person name="Labutti K."/>
            <person name="Salamov A."/>
            <person name="Andreopoulos B."/>
            <person name="Baker S."/>
            <person name="Barry K."/>
            <person name="Bills G."/>
            <person name="Bluhm B."/>
            <person name="Cannon C."/>
            <person name="Castanera R."/>
            <person name="Culley D."/>
            <person name="Daum C."/>
            <person name="Ezra D."/>
            <person name="Gonzalez J."/>
            <person name="Henrissat B."/>
            <person name="Kuo A."/>
            <person name="Liang C."/>
            <person name="Lipzen A."/>
            <person name="Lutzoni F."/>
            <person name="Magnuson J."/>
            <person name="Mondo S."/>
            <person name="Nolan M."/>
            <person name="Ohm R."/>
            <person name="Pangilinan J."/>
            <person name="Park H.-J."/>
            <person name="Ramirez L."/>
            <person name="Alfaro M."/>
            <person name="Sun H."/>
            <person name="Tritt A."/>
            <person name="Yoshinaga Y."/>
            <person name="Zwiers L.-H."/>
            <person name="Turgeon B."/>
            <person name="Goodwin S."/>
            <person name="Spatafora J."/>
            <person name="Crous P."/>
            <person name="Grigoriev I."/>
        </authorList>
    </citation>
    <scope>NUCLEOTIDE SEQUENCE</scope>
    <source>
        <strain evidence="2">CBS 122681</strain>
    </source>
</reference>
<evidence type="ECO:0008006" key="4">
    <source>
        <dbReference type="Google" id="ProtNLM"/>
    </source>
</evidence>
<feature type="region of interest" description="Disordered" evidence="1">
    <location>
        <begin position="627"/>
        <end position="677"/>
    </location>
</feature>
<sequence length="752" mass="86157">MKLVKGRRKASPPGRSGIDRLHDDALHLVLEQLFPYDLDDLLMVSRVCRRLYLEAVPWIYRHVKIDFSMRSHIRLLSRLAQGGTEIPRYIRMVRILPTNEWDTQELANLYTFFSKLTHLEELLWNNVASIPPFLLAILCVKLPKARLNLQASALGTLPLFRGFDNHLAMHQLTRFSLFRLDLTVSLLEFKIHLVNLIVGSPALSTFDIVIDSMEASADCPNLTYSMLRRKLPQLKRLRLSAPEPIFRPEELALWGLQAGWDELKYLTLGCESELAVFIGMVPKLHCLKLAPRYFRNSQLLEQDLDTELGAPLGPVQKLEYSARVGDVNGLVPWYLLKKMSDTVEELDIAHFAFSGRSPEFDPPTEDDVRRIRALCPYLHTLALDVRFDKGNIRQHVLDELALFEDPITLKIYLHRPNMKDRNWSRSDALDCYFAWKSMIKVRRARNLPITSTRRVDFKVVRPWEKLEEEYMDVDFFCQLEEGSDRHGEVYFPYATSTYHCTPERQNLMSQLSADGLKKLRKQLYKQKAGRFLMRRSREVMKTNVTLEAVEKQRQRNEYNKRAEAAFGTGFTLYDKCACSWTLDVNYARCSHAEIQDLFPPQCPSRMKRKHEREELCTWCRTGDRSLGLSSGGSEDGESGDESDEDENDLGRRETENGVGAQCPADIGRIDVGSSGGEGKGGIIWAEIKWSEDGDEKNDTKDPGMARVGRPGSKAVTPIQSPHRKGSCTYMALKRRLSSIAASTKHTKKPRCR</sequence>
<feature type="region of interest" description="Disordered" evidence="1">
    <location>
        <begin position="690"/>
        <end position="725"/>
    </location>
</feature>
<evidence type="ECO:0000256" key="1">
    <source>
        <dbReference type="SAM" id="MobiDB-lite"/>
    </source>
</evidence>
<gene>
    <name evidence="2" type="ORF">K491DRAFT_778302</name>
</gene>
<evidence type="ECO:0000313" key="2">
    <source>
        <dbReference type="EMBL" id="KAF2656031.1"/>
    </source>
</evidence>
<dbReference type="OrthoDB" id="3800024at2759"/>
<keyword evidence="3" id="KW-1185">Reference proteome</keyword>
<feature type="compositionally biased region" description="Basic and acidic residues" evidence="1">
    <location>
        <begin position="690"/>
        <end position="703"/>
    </location>
</feature>
<name>A0A6A6T9W1_9PLEO</name>